<organism evidence="1 2">
    <name type="scientific">Oribacterium sinus</name>
    <dbReference type="NCBI Taxonomy" id="237576"/>
    <lineage>
        <taxon>Bacteria</taxon>
        <taxon>Bacillati</taxon>
        <taxon>Bacillota</taxon>
        <taxon>Clostridia</taxon>
        <taxon>Lachnospirales</taxon>
        <taxon>Lachnospiraceae</taxon>
        <taxon>Oribacterium</taxon>
    </lineage>
</organism>
<reference evidence="1 2" key="1">
    <citation type="submission" date="2020-08" db="EMBL/GenBank/DDBJ databases">
        <title>Genomic Encyclopedia of Type Strains, Phase IV (KMG-IV): sequencing the most valuable type-strain genomes for metagenomic binning, comparative biology and taxonomic classification.</title>
        <authorList>
            <person name="Goeker M."/>
        </authorList>
    </citation>
    <scope>NUCLEOTIDE SEQUENCE [LARGE SCALE GENOMIC DNA]</scope>
    <source>
        <strain evidence="1 2">DSM 17245</strain>
    </source>
</reference>
<accession>A0A7W9W1N3</accession>
<gene>
    <name evidence="1" type="ORF">HNQ46_001002</name>
</gene>
<evidence type="ECO:0000313" key="2">
    <source>
        <dbReference type="Proteomes" id="UP000522163"/>
    </source>
</evidence>
<name>A0A7W9W1N3_9FIRM</name>
<dbReference type="AlphaFoldDB" id="A0A7W9W1N3"/>
<dbReference type="EMBL" id="JACHHH010000004">
    <property type="protein sequence ID" value="MBB6041030.1"/>
    <property type="molecule type" value="Genomic_DNA"/>
</dbReference>
<dbReference type="GeneID" id="85014557"/>
<dbReference type="RefSeq" id="WP_183683539.1">
    <property type="nucleotide sequence ID" value="NZ_JACHHH010000004.1"/>
</dbReference>
<proteinExistence type="predicted"/>
<evidence type="ECO:0000313" key="1">
    <source>
        <dbReference type="EMBL" id="MBB6041030.1"/>
    </source>
</evidence>
<comment type="caution">
    <text evidence="1">The sequence shown here is derived from an EMBL/GenBank/DDBJ whole genome shotgun (WGS) entry which is preliminary data.</text>
</comment>
<dbReference type="Proteomes" id="UP000522163">
    <property type="component" value="Unassembled WGS sequence"/>
</dbReference>
<sequence length="53" mass="6262">MTSDEYIFLYSKLSIDKIPLHIKDKIDSGDEFTEVEKQEILKIIRKEKMDSLS</sequence>
<protein>
    <submittedName>
        <fullName evidence="1">Uncharacterized protein</fullName>
    </submittedName>
</protein>